<dbReference type="FunFam" id="1.10.510.10:FF:000571">
    <property type="entry name" value="Maternal embryonic leucine zipper kinase"/>
    <property type="match status" value="1"/>
</dbReference>
<keyword evidence="3 7" id="KW-0547">Nucleotide-binding</keyword>
<dbReference type="PANTHER" id="PTHR24350">
    <property type="entry name" value="SERINE/THREONINE-PROTEIN KINASE IAL-RELATED"/>
    <property type="match status" value="1"/>
</dbReference>
<dbReference type="GO" id="GO:0004674">
    <property type="term" value="F:protein serine/threonine kinase activity"/>
    <property type="evidence" value="ECO:0007669"/>
    <property type="project" value="UniProtKB-KW"/>
</dbReference>
<dbReference type="AlphaFoldDB" id="A0AAV1T7D2"/>
<dbReference type="SUPFAM" id="SSF56112">
    <property type="entry name" value="Protein kinase-like (PK-like)"/>
    <property type="match status" value="1"/>
</dbReference>
<keyword evidence="5 7" id="KW-0067">ATP-binding</keyword>
<evidence type="ECO:0000256" key="6">
    <source>
        <dbReference type="PIRSR" id="PIRSR630616-1"/>
    </source>
</evidence>
<evidence type="ECO:0000256" key="4">
    <source>
        <dbReference type="ARBA" id="ARBA00022777"/>
    </source>
</evidence>
<organism evidence="13 14">
    <name type="scientific">Peronospora matthiolae</name>
    <dbReference type="NCBI Taxonomy" id="2874970"/>
    <lineage>
        <taxon>Eukaryota</taxon>
        <taxon>Sar</taxon>
        <taxon>Stramenopiles</taxon>
        <taxon>Oomycota</taxon>
        <taxon>Peronosporomycetes</taxon>
        <taxon>Peronosporales</taxon>
        <taxon>Peronosporaceae</taxon>
        <taxon>Peronospora</taxon>
    </lineage>
</organism>
<reference evidence="13" key="1">
    <citation type="submission" date="2024-01" db="EMBL/GenBank/DDBJ databases">
        <authorList>
            <person name="Webb A."/>
        </authorList>
    </citation>
    <scope>NUCLEOTIDE SEQUENCE</scope>
    <source>
        <strain evidence="13">Pm1</strain>
    </source>
</reference>
<feature type="binding site" evidence="7">
    <location>
        <begin position="122"/>
        <end position="124"/>
    </location>
    <ligand>
        <name>ATP</name>
        <dbReference type="ChEBI" id="CHEBI:30616"/>
    </ligand>
</feature>
<evidence type="ECO:0000256" key="7">
    <source>
        <dbReference type="PIRSR" id="PIRSR630616-2"/>
    </source>
</evidence>
<dbReference type="InterPro" id="IPR008271">
    <property type="entry name" value="Ser/Thr_kinase_AS"/>
</dbReference>
<evidence type="ECO:0000256" key="5">
    <source>
        <dbReference type="ARBA" id="ARBA00022840"/>
    </source>
</evidence>
<feature type="binding site" evidence="7">
    <location>
        <position position="185"/>
    </location>
    <ligand>
        <name>ATP</name>
        <dbReference type="ChEBI" id="CHEBI:30616"/>
    </ligand>
</feature>
<accession>A0AAV1T7D2</accession>
<evidence type="ECO:0000256" key="11">
    <source>
        <dbReference type="SAM" id="MobiDB-lite"/>
    </source>
</evidence>
<dbReference type="InterPro" id="IPR011009">
    <property type="entry name" value="Kinase-like_dom_sf"/>
</dbReference>
<keyword evidence="1 10" id="KW-0723">Serine/threonine-protein kinase</keyword>
<dbReference type="PROSITE" id="PS00108">
    <property type="entry name" value="PROTEIN_KINASE_ST"/>
    <property type="match status" value="1"/>
</dbReference>
<evidence type="ECO:0000256" key="9">
    <source>
        <dbReference type="PROSITE-ProRule" id="PRU10141"/>
    </source>
</evidence>
<keyword evidence="2" id="KW-0808">Transferase</keyword>
<proteinExistence type="inferred from homology"/>
<feature type="active site" description="Proton acceptor" evidence="6">
    <location>
        <position position="167"/>
    </location>
</feature>
<dbReference type="Gene3D" id="1.10.510.10">
    <property type="entry name" value="Transferase(Phosphotransferase) domain 1"/>
    <property type="match status" value="1"/>
</dbReference>
<dbReference type="PROSITE" id="PS50011">
    <property type="entry name" value="PROTEIN_KINASE_DOM"/>
    <property type="match status" value="1"/>
</dbReference>
<feature type="cross-link" description="Glycyl lysine isopeptide (Lys-Gly) (interchain with G-Cter in SUMO2)" evidence="8">
    <location>
        <position position="169"/>
    </location>
</feature>
<gene>
    <name evidence="13" type="ORF">PM001_LOCUS2422</name>
</gene>
<dbReference type="SMART" id="SM00220">
    <property type="entry name" value="S_TKc"/>
    <property type="match status" value="1"/>
</dbReference>
<sequence length="343" mass="37619">MFVDTTCSSSSSQWLHSPASDHQPLKSRYTIYHELGSGLHGRVLLAYDHLVHRDVAIKVPAGFPPVSPRSGITKCPPDQELQHQVSSLIHEFHAMACIQHPNVLQVDHLVTRSSNYVALVTEFAPNGDLFDLLETSGALPEPLGKVYTCQLLRALAACHANGVVHRDVKPENLLLDATYQLKLADFGVGATAPLGMQVHDLMLRDESGTALYMAPEVKSSQGFYRGPPVDVWSAGIVLFILLTGLPPFDRAERGDVSYDALLARDFASFWKSQPDQVLWTVSAGARHLITSMLRAPNERITVTEALQHSWLRGGADQVDSDWIHQAVLTHLEAARTAKNASPS</sequence>
<protein>
    <recommendedName>
        <fullName evidence="12">Protein kinase domain-containing protein</fullName>
    </recommendedName>
</protein>
<dbReference type="Proteomes" id="UP001162060">
    <property type="component" value="Unassembled WGS sequence"/>
</dbReference>
<evidence type="ECO:0000256" key="3">
    <source>
        <dbReference type="ARBA" id="ARBA00022741"/>
    </source>
</evidence>
<dbReference type="GO" id="GO:0005524">
    <property type="term" value="F:ATP binding"/>
    <property type="evidence" value="ECO:0007669"/>
    <property type="project" value="UniProtKB-UniRule"/>
</dbReference>
<feature type="region of interest" description="Disordered" evidence="11">
    <location>
        <begin position="1"/>
        <end position="22"/>
    </location>
</feature>
<dbReference type="Pfam" id="PF00069">
    <property type="entry name" value="Pkinase"/>
    <property type="match status" value="1"/>
</dbReference>
<feature type="binding site" evidence="7 9">
    <location>
        <position position="58"/>
    </location>
    <ligand>
        <name>ATP</name>
        <dbReference type="ChEBI" id="CHEBI:30616"/>
    </ligand>
</feature>
<dbReference type="InterPro" id="IPR017441">
    <property type="entry name" value="Protein_kinase_ATP_BS"/>
</dbReference>
<evidence type="ECO:0000259" key="12">
    <source>
        <dbReference type="PROSITE" id="PS50011"/>
    </source>
</evidence>
<name>A0AAV1T7D2_9STRA</name>
<evidence type="ECO:0000256" key="10">
    <source>
        <dbReference type="RuleBase" id="RU000304"/>
    </source>
</evidence>
<dbReference type="InterPro" id="IPR030616">
    <property type="entry name" value="Aur-like"/>
</dbReference>
<evidence type="ECO:0000256" key="8">
    <source>
        <dbReference type="PIRSR" id="PIRSR630616-3"/>
    </source>
</evidence>
<evidence type="ECO:0000313" key="14">
    <source>
        <dbReference type="Proteomes" id="UP001162060"/>
    </source>
</evidence>
<dbReference type="InterPro" id="IPR000719">
    <property type="entry name" value="Prot_kinase_dom"/>
</dbReference>
<evidence type="ECO:0000256" key="2">
    <source>
        <dbReference type="ARBA" id="ARBA00022679"/>
    </source>
</evidence>
<comment type="caution">
    <text evidence="13">The sequence shown here is derived from an EMBL/GenBank/DDBJ whole genome shotgun (WGS) entry which is preliminary data.</text>
</comment>
<feature type="compositionally biased region" description="Polar residues" evidence="11">
    <location>
        <begin position="1"/>
        <end position="15"/>
    </location>
</feature>
<evidence type="ECO:0000313" key="13">
    <source>
        <dbReference type="EMBL" id="CAK7902078.1"/>
    </source>
</evidence>
<comment type="similarity">
    <text evidence="10">Belongs to the protein kinase superfamily.</text>
</comment>
<dbReference type="EMBL" id="CAKLBY020000024">
    <property type="protein sequence ID" value="CAK7902078.1"/>
    <property type="molecule type" value="Genomic_DNA"/>
</dbReference>
<evidence type="ECO:0000256" key="1">
    <source>
        <dbReference type="ARBA" id="ARBA00022527"/>
    </source>
</evidence>
<feature type="domain" description="Protein kinase" evidence="12">
    <location>
        <begin position="29"/>
        <end position="311"/>
    </location>
</feature>
<feature type="binding site" evidence="7">
    <location>
        <begin position="171"/>
        <end position="172"/>
    </location>
    <ligand>
        <name>ATP</name>
        <dbReference type="ChEBI" id="CHEBI:30616"/>
    </ligand>
</feature>
<keyword evidence="4" id="KW-0418">Kinase</keyword>
<dbReference type="PROSITE" id="PS00107">
    <property type="entry name" value="PROTEIN_KINASE_ATP"/>
    <property type="match status" value="1"/>
</dbReference>